<evidence type="ECO:0000313" key="2">
    <source>
        <dbReference type="Proteomes" id="UP000231632"/>
    </source>
</evidence>
<protein>
    <submittedName>
        <fullName evidence="1">Uncharacterized protein</fullName>
    </submittedName>
</protein>
<gene>
    <name evidence="1" type="ORF">MMIC_P0007</name>
</gene>
<comment type="caution">
    <text evidence="1">The sequence shown here is derived from an EMBL/GenBank/DDBJ whole genome shotgun (WGS) entry which is preliminary data.</text>
</comment>
<reference evidence="1 2" key="1">
    <citation type="journal article" date="2017" name="Arch. Microbiol.">
        <title>Mariprofundus micogutta sp. nov., a novel iron-oxidizing zetaproteobacterium isolated from a deep-sea hydrothermal field at the Bayonnaise knoll of the Izu-Ogasawara arc, and a description of Mariprofundales ord. nov. and Zetaproteobacteria classis nov.</title>
        <authorList>
            <person name="Makita H."/>
            <person name="Tanaka E."/>
            <person name="Mitsunobu S."/>
            <person name="Miyazaki M."/>
            <person name="Nunoura T."/>
            <person name="Uematsu K."/>
            <person name="Takaki Y."/>
            <person name="Nishi S."/>
            <person name="Shimamura S."/>
            <person name="Takai K."/>
        </authorList>
    </citation>
    <scope>NUCLEOTIDE SEQUENCE [LARGE SCALE GENOMIC DNA]</scope>
    <source>
        <strain evidence="1 2">ET2</strain>
    </source>
</reference>
<sequence length="122" mass="13891">MQLNGRSEGLIPDSGKFLDAWKKGISVAGEHFFRCEDIHSIEKATDKDQLRPNWKAIKEGLRELSPGEAVFLIAMYSYFNAYKGQELFKMSGLDCTPCHVFAHIDLERRVIIAQLGVHYCGW</sequence>
<dbReference type="Proteomes" id="UP000231632">
    <property type="component" value="Unassembled WGS sequence"/>
</dbReference>
<name>A0A1L8CJN9_9PROT</name>
<evidence type="ECO:0000313" key="1">
    <source>
        <dbReference type="EMBL" id="GAV19079.1"/>
    </source>
</evidence>
<keyword evidence="2" id="KW-1185">Reference proteome</keyword>
<dbReference type="OrthoDB" id="9009806at2"/>
<dbReference type="RefSeq" id="WP_072658285.1">
    <property type="nucleotide sequence ID" value="NZ_BDFD01000001.1"/>
</dbReference>
<dbReference type="AlphaFoldDB" id="A0A1L8CJN9"/>
<proteinExistence type="predicted"/>
<dbReference type="EMBL" id="BDFD01000001">
    <property type="protein sequence ID" value="GAV19079.1"/>
    <property type="molecule type" value="Genomic_DNA"/>
</dbReference>
<accession>A0A1L8CJN9</accession>
<organism evidence="1 2">
    <name type="scientific">Mariprofundus micogutta</name>
    <dbReference type="NCBI Taxonomy" id="1921010"/>
    <lineage>
        <taxon>Bacteria</taxon>
        <taxon>Pseudomonadati</taxon>
        <taxon>Pseudomonadota</taxon>
        <taxon>Candidatius Mariprofundia</taxon>
        <taxon>Mariprofundales</taxon>
        <taxon>Mariprofundaceae</taxon>
        <taxon>Mariprofundus</taxon>
    </lineage>
</organism>
<dbReference type="STRING" id="1921010.MMIC_P0007"/>